<dbReference type="GO" id="GO:0004674">
    <property type="term" value="F:protein serine/threonine kinase activity"/>
    <property type="evidence" value="ECO:0007669"/>
    <property type="project" value="TreeGrafter"/>
</dbReference>
<dbReference type="CDD" id="cd14014">
    <property type="entry name" value="STKc_PknB_like"/>
    <property type="match status" value="1"/>
</dbReference>
<dbReference type="GO" id="GO:0035556">
    <property type="term" value="P:intracellular signal transduction"/>
    <property type="evidence" value="ECO:0007669"/>
    <property type="project" value="TreeGrafter"/>
</dbReference>
<dbReference type="EnsemblProtists" id="EOD37635">
    <property type="protein sequence ID" value="EOD37635"/>
    <property type="gene ID" value="EMIHUDRAFT_440304"/>
</dbReference>
<accession>A0A0D3KPF0</accession>
<dbReference type="InterPro" id="IPR000719">
    <property type="entry name" value="Prot_kinase_dom"/>
</dbReference>
<evidence type="ECO:0000259" key="5">
    <source>
        <dbReference type="PROSITE" id="PS50011"/>
    </source>
</evidence>
<dbReference type="PROSITE" id="PS50011">
    <property type="entry name" value="PROTEIN_KINASE_DOM"/>
    <property type="match status" value="1"/>
</dbReference>
<keyword evidence="7" id="KW-1185">Reference proteome</keyword>
<evidence type="ECO:0000256" key="4">
    <source>
        <dbReference type="SAM" id="Phobius"/>
    </source>
</evidence>
<dbReference type="AlphaFoldDB" id="A0A0D3KPF0"/>
<dbReference type="STRING" id="2903.R1FF17"/>
<evidence type="ECO:0000313" key="7">
    <source>
        <dbReference type="Proteomes" id="UP000013827"/>
    </source>
</evidence>
<evidence type="ECO:0000313" key="6">
    <source>
        <dbReference type="EnsemblProtists" id="EOD37635"/>
    </source>
</evidence>
<evidence type="ECO:0000256" key="3">
    <source>
        <dbReference type="SAM" id="MobiDB-lite"/>
    </source>
</evidence>
<dbReference type="GO" id="GO:0005737">
    <property type="term" value="C:cytoplasm"/>
    <property type="evidence" value="ECO:0007669"/>
    <property type="project" value="TreeGrafter"/>
</dbReference>
<reference evidence="7" key="1">
    <citation type="journal article" date="2013" name="Nature">
        <title>Pan genome of the phytoplankton Emiliania underpins its global distribution.</title>
        <authorList>
            <person name="Read B.A."/>
            <person name="Kegel J."/>
            <person name="Klute M.J."/>
            <person name="Kuo A."/>
            <person name="Lefebvre S.C."/>
            <person name="Maumus F."/>
            <person name="Mayer C."/>
            <person name="Miller J."/>
            <person name="Monier A."/>
            <person name="Salamov A."/>
            <person name="Young J."/>
            <person name="Aguilar M."/>
            <person name="Claverie J.M."/>
            <person name="Frickenhaus S."/>
            <person name="Gonzalez K."/>
            <person name="Herman E.K."/>
            <person name="Lin Y.C."/>
            <person name="Napier J."/>
            <person name="Ogata H."/>
            <person name="Sarno A.F."/>
            <person name="Shmutz J."/>
            <person name="Schroeder D."/>
            <person name="de Vargas C."/>
            <person name="Verret F."/>
            <person name="von Dassow P."/>
            <person name="Valentin K."/>
            <person name="Van de Peer Y."/>
            <person name="Wheeler G."/>
            <person name="Dacks J.B."/>
            <person name="Delwiche C.F."/>
            <person name="Dyhrman S.T."/>
            <person name="Glockner G."/>
            <person name="John U."/>
            <person name="Richards T."/>
            <person name="Worden A.Z."/>
            <person name="Zhang X."/>
            <person name="Grigoriev I.V."/>
            <person name="Allen A.E."/>
            <person name="Bidle K."/>
            <person name="Borodovsky M."/>
            <person name="Bowler C."/>
            <person name="Brownlee C."/>
            <person name="Cock J.M."/>
            <person name="Elias M."/>
            <person name="Gladyshev V.N."/>
            <person name="Groth M."/>
            <person name="Guda C."/>
            <person name="Hadaegh A."/>
            <person name="Iglesias-Rodriguez M.D."/>
            <person name="Jenkins J."/>
            <person name="Jones B.M."/>
            <person name="Lawson T."/>
            <person name="Leese F."/>
            <person name="Lindquist E."/>
            <person name="Lobanov A."/>
            <person name="Lomsadze A."/>
            <person name="Malik S.B."/>
            <person name="Marsh M.E."/>
            <person name="Mackinder L."/>
            <person name="Mock T."/>
            <person name="Mueller-Roeber B."/>
            <person name="Pagarete A."/>
            <person name="Parker M."/>
            <person name="Probert I."/>
            <person name="Quesneville H."/>
            <person name="Raines C."/>
            <person name="Rensing S.A."/>
            <person name="Riano-Pachon D.M."/>
            <person name="Richier S."/>
            <person name="Rokitta S."/>
            <person name="Shiraiwa Y."/>
            <person name="Soanes D.M."/>
            <person name="van der Giezen M."/>
            <person name="Wahlund T.M."/>
            <person name="Williams B."/>
            <person name="Wilson W."/>
            <person name="Wolfe G."/>
            <person name="Wurch L.L."/>
        </authorList>
    </citation>
    <scope>NUCLEOTIDE SEQUENCE</scope>
</reference>
<feature type="region of interest" description="Disordered" evidence="3">
    <location>
        <begin position="38"/>
        <end position="71"/>
    </location>
</feature>
<dbReference type="Gene3D" id="1.10.510.10">
    <property type="entry name" value="Transferase(Phosphotransferase) domain 1"/>
    <property type="match status" value="1"/>
</dbReference>
<dbReference type="SMART" id="SM00220">
    <property type="entry name" value="S_TKc"/>
    <property type="match status" value="1"/>
</dbReference>
<dbReference type="InterPro" id="IPR011009">
    <property type="entry name" value="Kinase-like_dom_sf"/>
</dbReference>
<dbReference type="GeneID" id="17282903"/>
<dbReference type="RefSeq" id="XP_005790064.1">
    <property type="nucleotide sequence ID" value="XM_005790007.1"/>
</dbReference>
<dbReference type="PANTHER" id="PTHR24346:SF30">
    <property type="entry name" value="MATERNAL EMBRYONIC LEUCINE ZIPPER KINASE"/>
    <property type="match status" value="1"/>
</dbReference>
<reference evidence="6" key="2">
    <citation type="submission" date="2024-10" db="UniProtKB">
        <authorList>
            <consortium name="EnsemblProtists"/>
        </authorList>
    </citation>
    <scope>IDENTIFICATION</scope>
</reference>
<dbReference type="Proteomes" id="UP000013827">
    <property type="component" value="Unassembled WGS sequence"/>
</dbReference>
<keyword evidence="4" id="KW-0812">Transmembrane</keyword>
<sequence>MLAAVRTSEWSGEARGEARSVLDLGDTIGEGGTSIVVRAEPGAEPGDSAGSSSAGGERAAAGGEQVGSPGRMGLAEHEGRMGLAVKVIKRGGGGGRSGGGGGGGAGGGCAPSEAEIAWEVHVLTQLRHGNVVRVVDVIEVVDAHYIVMEEVGGPELTQLLQRAPGGRLPLHTTRLVFRDLLAGLRHAHGRGFVHCDLKPANVRLSARLDRAVLTDWGLARSVGARPEECCVGTPAYAPPERLTGYCRDSVDGRRALGPASDVWSLGVLLYEMACGALPFPSASLDQLIAAAAAGRYAPLPHGVAREVVEIVHGTLCVSPDDRLSGAELWALPWTARDSGHAGREEGAGAAPLMCGECDEESLPLLADPSPTRCRGGGGAGASRLLRLREAGSRQLCAPGWAGALRVAAVGLYAAICVFALARGAVERHE</sequence>
<feature type="compositionally biased region" description="Low complexity" evidence="3">
    <location>
        <begin position="42"/>
        <end position="63"/>
    </location>
</feature>
<keyword evidence="2" id="KW-0067">ATP-binding</keyword>
<feature type="transmembrane region" description="Helical" evidence="4">
    <location>
        <begin position="400"/>
        <end position="421"/>
    </location>
</feature>
<keyword evidence="1" id="KW-0547">Nucleotide-binding</keyword>
<dbReference type="Pfam" id="PF00069">
    <property type="entry name" value="Pkinase"/>
    <property type="match status" value="1"/>
</dbReference>
<keyword evidence="4" id="KW-0472">Membrane</keyword>
<dbReference type="eggNOG" id="KOG0586">
    <property type="taxonomic scope" value="Eukaryota"/>
</dbReference>
<feature type="domain" description="Protein kinase" evidence="5">
    <location>
        <begin position="22"/>
        <end position="334"/>
    </location>
</feature>
<name>A0A0D3KPF0_EMIH1</name>
<keyword evidence="4" id="KW-1133">Transmembrane helix</keyword>
<proteinExistence type="predicted"/>
<evidence type="ECO:0000256" key="2">
    <source>
        <dbReference type="ARBA" id="ARBA00022840"/>
    </source>
</evidence>
<evidence type="ECO:0000256" key="1">
    <source>
        <dbReference type="ARBA" id="ARBA00022741"/>
    </source>
</evidence>
<dbReference type="KEGG" id="ehx:EMIHUDRAFT_440304"/>
<organism evidence="6 7">
    <name type="scientific">Emiliania huxleyi (strain CCMP1516)</name>
    <dbReference type="NCBI Taxonomy" id="280463"/>
    <lineage>
        <taxon>Eukaryota</taxon>
        <taxon>Haptista</taxon>
        <taxon>Haptophyta</taxon>
        <taxon>Prymnesiophyceae</taxon>
        <taxon>Isochrysidales</taxon>
        <taxon>Noelaerhabdaceae</taxon>
        <taxon>Emiliania</taxon>
    </lineage>
</organism>
<dbReference type="HOGENOM" id="CLU_782104_0_0_1"/>
<dbReference type="PANTHER" id="PTHR24346">
    <property type="entry name" value="MAP/MICROTUBULE AFFINITY-REGULATING KINASE"/>
    <property type="match status" value="1"/>
</dbReference>
<protein>
    <recommendedName>
        <fullName evidence="5">Protein kinase domain-containing protein</fullName>
    </recommendedName>
</protein>
<dbReference type="PaxDb" id="2903-EOD37635"/>
<dbReference type="SUPFAM" id="SSF56112">
    <property type="entry name" value="Protein kinase-like (PK-like)"/>
    <property type="match status" value="1"/>
</dbReference>
<dbReference type="GO" id="GO:0005524">
    <property type="term" value="F:ATP binding"/>
    <property type="evidence" value="ECO:0007669"/>
    <property type="project" value="UniProtKB-KW"/>
</dbReference>